<organism evidence="3 4">
    <name type="scientific">Actinomycetospora cinnamomea</name>
    <dbReference type="NCBI Taxonomy" id="663609"/>
    <lineage>
        <taxon>Bacteria</taxon>
        <taxon>Bacillati</taxon>
        <taxon>Actinomycetota</taxon>
        <taxon>Actinomycetes</taxon>
        <taxon>Pseudonocardiales</taxon>
        <taxon>Pseudonocardiaceae</taxon>
        <taxon>Actinomycetospora</taxon>
    </lineage>
</organism>
<dbReference type="PRINTS" id="PR00081">
    <property type="entry name" value="GDHRDH"/>
</dbReference>
<evidence type="ECO:0000256" key="2">
    <source>
        <dbReference type="SAM" id="MobiDB-lite"/>
    </source>
</evidence>
<proteinExistence type="inferred from homology"/>
<dbReference type="PANTHER" id="PTHR43975">
    <property type="entry name" value="ZGC:101858"/>
    <property type="match status" value="1"/>
</dbReference>
<gene>
    <name evidence="3" type="ORF">C8D89_105104</name>
</gene>
<dbReference type="InterPro" id="IPR036291">
    <property type="entry name" value="NAD(P)-bd_dom_sf"/>
</dbReference>
<dbReference type="InterPro" id="IPR002347">
    <property type="entry name" value="SDR_fam"/>
</dbReference>
<protein>
    <submittedName>
        <fullName evidence="3">NAD(P)-dependent dehydrogenase (Short-subunit alcohol dehydrogenase family)</fullName>
    </submittedName>
</protein>
<dbReference type="OrthoDB" id="9809287at2"/>
<accession>A0A2U1FCY6</accession>
<dbReference type="RefSeq" id="WP_116708295.1">
    <property type="nucleotide sequence ID" value="NZ_QEKW01000005.1"/>
</dbReference>
<dbReference type="SUPFAM" id="SSF51735">
    <property type="entry name" value="NAD(P)-binding Rossmann-fold domains"/>
    <property type="match status" value="1"/>
</dbReference>
<dbReference type="NCBIfam" id="NF009092">
    <property type="entry name" value="PRK12428.1"/>
    <property type="match status" value="1"/>
</dbReference>
<evidence type="ECO:0000256" key="1">
    <source>
        <dbReference type="RuleBase" id="RU000363"/>
    </source>
</evidence>
<keyword evidence="4" id="KW-1185">Reference proteome</keyword>
<evidence type="ECO:0000313" key="3">
    <source>
        <dbReference type="EMBL" id="PVZ10028.1"/>
    </source>
</evidence>
<dbReference type="EMBL" id="QEKW01000005">
    <property type="protein sequence ID" value="PVZ10028.1"/>
    <property type="molecule type" value="Genomic_DNA"/>
</dbReference>
<comment type="caution">
    <text evidence="3">The sequence shown here is derived from an EMBL/GenBank/DDBJ whole genome shotgun (WGS) entry which is preliminary data.</text>
</comment>
<dbReference type="PRINTS" id="PR00080">
    <property type="entry name" value="SDRFAMILY"/>
</dbReference>
<feature type="region of interest" description="Disordered" evidence="2">
    <location>
        <begin position="183"/>
        <end position="212"/>
    </location>
</feature>
<name>A0A2U1FCY6_9PSEU</name>
<comment type="similarity">
    <text evidence="1">Belongs to the short-chain dehydrogenases/reductases (SDR) family.</text>
</comment>
<feature type="compositionally biased region" description="Basic and acidic residues" evidence="2">
    <location>
        <begin position="193"/>
        <end position="202"/>
    </location>
</feature>
<dbReference type="AlphaFoldDB" id="A0A2U1FCY6"/>
<dbReference type="Pfam" id="PF00106">
    <property type="entry name" value="adh_short"/>
    <property type="match status" value="1"/>
</dbReference>
<dbReference type="Pfam" id="PF13561">
    <property type="entry name" value="adh_short_C2"/>
    <property type="match status" value="1"/>
</dbReference>
<sequence length="257" mass="27398">MSTVFLVTGASSGVGRALAQFLARHHVSVIGLDRREPPDREVSHVRCDLADPTSIDAAVESLDGQVDALANVAGVAGTAPAETVLAVNFLGLRHLTEALVGRIRRGGSVVNVSSSEGRHWVAHLAELRPLLATRTFAEGLRWCREQRPDRPVYDVSKEAVLAYTTASSTLTWADGVRMNAVAPGPVRTPSLPEVERSTDPRRLTRSRSTAGRDAEASEIASVVAFLMSNESRWVNGQTLAADGGVAAATTWAALQTR</sequence>
<reference evidence="3 4" key="1">
    <citation type="submission" date="2018-04" db="EMBL/GenBank/DDBJ databases">
        <title>Genomic Encyclopedia of Type Strains, Phase IV (KMG-IV): sequencing the most valuable type-strain genomes for metagenomic binning, comparative biology and taxonomic classification.</title>
        <authorList>
            <person name="Goeker M."/>
        </authorList>
    </citation>
    <scope>NUCLEOTIDE SEQUENCE [LARGE SCALE GENOMIC DNA]</scope>
    <source>
        <strain evidence="3 4">DSM 45771</strain>
    </source>
</reference>
<dbReference type="Proteomes" id="UP000245639">
    <property type="component" value="Unassembled WGS sequence"/>
</dbReference>
<dbReference type="PANTHER" id="PTHR43975:SF2">
    <property type="entry name" value="EG:BACR7A4.14 PROTEIN-RELATED"/>
    <property type="match status" value="1"/>
</dbReference>
<evidence type="ECO:0000313" key="4">
    <source>
        <dbReference type="Proteomes" id="UP000245639"/>
    </source>
</evidence>
<dbReference type="Gene3D" id="3.40.50.720">
    <property type="entry name" value="NAD(P)-binding Rossmann-like Domain"/>
    <property type="match status" value="1"/>
</dbReference>